<reference evidence="1" key="1">
    <citation type="submission" date="2021-09" db="EMBL/GenBank/DDBJ databases">
        <authorList>
            <person name="Liu Y."/>
        </authorList>
    </citation>
    <scope>NUCLEOTIDE SEQUENCE</scope>
</reference>
<keyword evidence="2" id="KW-1185">Reference proteome</keyword>
<gene>
    <name evidence="1" type="ORF">PHB09_163</name>
</gene>
<evidence type="ECO:0000313" key="2">
    <source>
        <dbReference type="Proteomes" id="UP000827914"/>
    </source>
</evidence>
<dbReference type="Proteomes" id="UP000827914">
    <property type="component" value="Segment"/>
</dbReference>
<proteinExistence type="predicted"/>
<evidence type="ECO:0000313" key="1">
    <source>
        <dbReference type="EMBL" id="UAV84658.1"/>
    </source>
</evidence>
<sequence length="94" mass="10435">MAKVNRELIPAVTQVVTPEKEVFHLELSPEEMAFFILLLGSSSSPAGCSNLYDPLLKAFSLDNHHVLDASLSNNFNPLDLRGADIQDIISKRRK</sequence>
<dbReference type="EMBL" id="OK040171">
    <property type="protein sequence ID" value="UAV84658.1"/>
    <property type="molecule type" value="Genomic_DNA"/>
</dbReference>
<accession>A0AAE9BMT5</accession>
<name>A0AAE9BMT5_9CAUD</name>
<organism evidence="1 2">
    <name type="scientific">Pseudomonas phage PHB09</name>
    <dbReference type="NCBI Taxonomy" id="2867265"/>
    <lineage>
        <taxon>Viruses</taxon>
        <taxon>Duplodnaviria</taxon>
        <taxon>Heunggongvirae</taxon>
        <taxon>Uroviricota</taxon>
        <taxon>Caudoviricetes</taxon>
        <taxon>Vandenendeviridae</taxon>
        <taxon>Gorskivirinae</taxon>
        <taxon>Dilongvirus</taxon>
        <taxon>Dilongvirus PHB09</taxon>
    </lineage>
</organism>
<protein>
    <submittedName>
        <fullName evidence="1">Uncharacterized protein</fullName>
    </submittedName>
</protein>